<feature type="compositionally biased region" description="Low complexity" evidence="1">
    <location>
        <begin position="15"/>
        <end position="43"/>
    </location>
</feature>
<feature type="domain" description="DinB-like" evidence="2">
    <location>
        <begin position="85"/>
        <end position="210"/>
    </location>
</feature>
<evidence type="ECO:0000259" key="2">
    <source>
        <dbReference type="Pfam" id="PF12867"/>
    </source>
</evidence>
<organism evidence="3">
    <name type="scientific">Tanacetum cinerariifolium</name>
    <name type="common">Dalmatian daisy</name>
    <name type="synonym">Chrysanthemum cinerariifolium</name>
    <dbReference type="NCBI Taxonomy" id="118510"/>
    <lineage>
        <taxon>Eukaryota</taxon>
        <taxon>Viridiplantae</taxon>
        <taxon>Streptophyta</taxon>
        <taxon>Embryophyta</taxon>
        <taxon>Tracheophyta</taxon>
        <taxon>Spermatophyta</taxon>
        <taxon>Magnoliopsida</taxon>
        <taxon>eudicotyledons</taxon>
        <taxon>Gunneridae</taxon>
        <taxon>Pentapetalae</taxon>
        <taxon>asterids</taxon>
        <taxon>campanulids</taxon>
        <taxon>Asterales</taxon>
        <taxon>Asteraceae</taxon>
        <taxon>Asteroideae</taxon>
        <taxon>Anthemideae</taxon>
        <taxon>Anthemidinae</taxon>
        <taxon>Tanacetum</taxon>
    </lineage>
</organism>
<protein>
    <recommendedName>
        <fullName evidence="2">DinB-like domain-containing protein</fullName>
    </recommendedName>
</protein>
<gene>
    <name evidence="3" type="ORF">Tci_850974</name>
</gene>
<accession>A0A699R7I2</accession>
<dbReference type="InterPro" id="IPR034660">
    <property type="entry name" value="DinB/YfiT-like"/>
</dbReference>
<evidence type="ECO:0000313" key="3">
    <source>
        <dbReference type="EMBL" id="GFC79004.1"/>
    </source>
</evidence>
<name>A0A699R7I2_TANCI</name>
<evidence type="ECO:0000256" key="1">
    <source>
        <dbReference type="SAM" id="MobiDB-lite"/>
    </source>
</evidence>
<reference evidence="3" key="1">
    <citation type="journal article" date="2019" name="Sci. Rep.">
        <title>Draft genome of Tanacetum cinerariifolium, the natural source of mosquito coil.</title>
        <authorList>
            <person name="Yamashiro T."/>
            <person name="Shiraishi A."/>
            <person name="Satake H."/>
            <person name="Nakayama K."/>
        </authorList>
    </citation>
    <scope>NUCLEOTIDE SEQUENCE</scope>
</reference>
<feature type="non-terminal residue" evidence="3">
    <location>
        <position position="223"/>
    </location>
</feature>
<proteinExistence type="predicted"/>
<feature type="non-terminal residue" evidence="3">
    <location>
        <position position="1"/>
    </location>
</feature>
<comment type="caution">
    <text evidence="3">The sequence shown here is derived from an EMBL/GenBank/DDBJ whole genome shotgun (WGS) entry which is preliminary data.</text>
</comment>
<dbReference type="Gene3D" id="1.20.120.450">
    <property type="entry name" value="dinb family like domain"/>
    <property type="match status" value="1"/>
</dbReference>
<dbReference type="Pfam" id="PF12867">
    <property type="entry name" value="DinB_2"/>
    <property type="match status" value="1"/>
</dbReference>
<dbReference type="EMBL" id="BKCJ011068398">
    <property type="protein sequence ID" value="GFC79004.1"/>
    <property type="molecule type" value="Genomic_DNA"/>
</dbReference>
<dbReference type="InterPro" id="IPR024775">
    <property type="entry name" value="DinB-like"/>
</dbReference>
<dbReference type="SUPFAM" id="SSF109854">
    <property type="entry name" value="DinB/YfiT-like putative metalloenzymes"/>
    <property type="match status" value="1"/>
</dbReference>
<feature type="region of interest" description="Disordered" evidence="1">
    <location>
        <begin position="1"/>
        <end position="43"/>
    </location>
</feature>
<sequence length="223" mass="23746">SCAGPLLAHGAGKSARGPHGARNRPAAARPGTATGAAASAQPPHFSASAAQIPGFLPAHDARNTEPIALNLECNQALQATTADLRTTVQTEFAPLGPALLTQRLAPTSWSILECLAHLNSYSRYYNAAFAQALAQPSITLVTDPEVTYSWLGRKSVAMMQPTNLQKQTALKRLNPLGSQLGVDVLIEFDQHHACLVALLAQAEQADLNRAAIPVEFFRLLKLR</sequence>
<dbReference type="AlphaFoldDB" id="A0A699R7I2"/>